<comment type="similarity">
    <text evidence="1">Belongs to the EndA/NucM nuclease family.</text>
</comment>
<accession>A0A1Y5FD16</accession>
<name>A0A1Y5FD16_9BACT</name>
<evidence type="ECO:0000313" key="5">
    <source>
        <dbReference type="EMBL" id="OUS00192.1"/>
    </source>
</evidence>
<dbReference type="Pfam" id="PF04231">
    <property type="entry name" value="Endonuclease_1"/>
    <property type="match status" value="1"/>
</dbReference>
<protein>
    <recommendedName>
        <fullName evidence="7">Endonuclease I</fullName>
    </recommendedName>
</protein>
<dbReference type="GO" id="GO:0016787">
    <property type="term" value="F:hydrolase activity"/>
    <property type="evidence" value="ECO:0007669"/>
    <property type="project" value="UniProtKB-KW"/>
</dbReference>
<dbReference type="GO" id="GO:0004518">
    <property type="term" value="F:nuclease activity"/>
    <property type="evidence" value="ECO:0007669"/>
    <property type="project" value="UniProtKB-KW"/>
</dbReference>
<proteinExistence type="inferred from homology"/>
<evidence type="ECO:0000256" key="4">
    <source>
        <dbReference type="SAM" id="SignalP"/>
    </source>
</evidence>
<feature type="signal peptide" evidence="4">
    <location>
        <begin position="1"/>
        <end position="19"/>
    </location>
</feature>
<reference evidence="6" key="1">
    <citation type="journal article" date="2017" name="Proc. Natl. Acad. Sci. U.S.A.">
        <title>Simulation of Deepwater Horizon oil plume reveals substrate specialization within a complex community of hydrocarbon-degraders.</title>
        <authorList>
            <person name="Hu P."/>
            <person name="Dubinsky E.A."/>
            <person name="Probst A.J."/>
            <person name="Wang J."/>
            <person name="Sieber C.M.K."/>
            <person name="Tom L.M."/>
            <person name="Gardinali P."/>
            <person name="Banfield J.F."/>
            <person name="Atlas R.M."/>
            <person name="Andersen G.L."/>
        </authorList>
    </citation>
    <scope>NUCLEOTIDE SEQUENCE [LARGE SCALE GENOMIC DNA]</scope>
</reference>
<keyword evidence="3" id="KW-0378">Hydrolase</keyword>
<dbReference type="PANTHER" id="PTHR33607:SF2">
    <property type="entry name" value="ENDONUCLEASE-1"/>
    <property type="match status" value="1"/>
</dbReference>
<feature type="chain" id="PRO_5012644532" description="Endonuclease I" evidence="4">
    <location>
        <begin position="20"/>
        <end position="276"/>
    </location>
</feature>
<dbReference type="PANTHER" id="PTHR33607">
    <property type="entry name" value="ENDONUCLEASE-1"/>
    <property type="match status" value="1"/>
</dbReference>
<dbReference type="EMBL" id="MAAO01000002">
    <property type="protein sequence ID" value="OUS00192.1"/>
    <property type="molecule type" value="Genomic_DNA"/>
</dbReference>
<dbReference type="SUPFAM" id="SSF54060">
    <property type="entry name" value="His-Me finger endonucleases"/>
    <property type="match status" value="1"/>
</dbReference>
<keyword evidence="4" id="KW-0732">Signal</keyword>
<evidence type="ECO:0000256" key="1">
    <source>
        <dbReference type="ARBA" id="ARBA00006429"/>
    </source>
</evidence>
<gene>
    <name evidence="5" type="ORF">A9Q84_03135</name>
</gene>
<evidence type="ECO:0000256" key="2">
    <source>
        <dbReference type="ARBA" id="ARBA00022722"/>
    </source>
</evidence>
<dbReference type="AlphaFoldDB" id="A0A1Y5FD16"/>
<evidence type="ECO:0008006" key="7">
    <source>
        <dbReference type="Google" id="ProtNLM"/>
    </source>
</evidence>
<evidence type="ECO:0000313" key="6">
    <source>
        <dbReference type="Proteomes" id="UP000196531"/>
    </source>
</evidence>
<organism evidence="5 6">
    <name type="scientific">Halobacteriovorax marinus</name>
    <dbReference type="NCBI Taxonomy" id="97084"/>
    <lineage>
        <taxon>Bacteria</taxon>
        <taxon>Pseudomonadati</taxon>
        <taxon>Bdellovibrionota</taxon>
        <taxon>Bacteriovoracia</taxon>
        <taxon>Bacteriovoracales</taxon>
        <taxon>Halobacteriovoraceae</taxon>
        <taxon>Halobacteriovorax</taxon>
    </lineage>
</organism>
<dbReference type="InterPro" id="IPR044925">
    <property type="entry name" value="His-Me_finger_sf"/>
</dbReference>
<sequence>MKLLLILVQLCIFSQNVSASTKTKYYRPTALAKFTGYALKTELKRIITATHSPNSYGQLYKVYLKSDLDNTYDGDNSIVDIYSERVGGRDSYNYSNRSDMCGSYKKEGDCINREHLFPQSIFNKRAPMRADFFHVFPTDGYVNGRRGRLPFGEVRVAHWSSKNGSKVGKNSIGKYTGQVFEPIDEFKGDVARALLYFAIRYEDRVASWDHVMLNGTSDQVYATWFLKILLKWHKQDPVSAHEIKRNDHGYKFQGNRNPLIDYPKFAMMIWGNTVSN</sequence>
<evidence type="ECO:0000256" key="3">
    <source>
        <dbReference type="ARBA" id="ARBA00022801"/>
    </source>
</evidence>
<comment type="caution">
    <text evidence="5">The sequence shown here is derived from an EMBL/GenBank/DDBJ whole genome shotgun (WGS) entry which is preliminary data.</text>
</comment>
<dbReference type="Proteomes" id="UP000196531">
    <property type="component" value="Unassembled WGS sequence"/>
</dbReference>
<dbReference type="InterPro" id="IPR007346">
    <property type="entry name" value="Endonuclease-I"/>
</dbReference>
<keyword evidence="2" id="KW-0540">Nuclease</keyword>